<sequence precursor="true">MITAKILPRNIPLILVTALLSASGTTAANSAEQIEIGDRNQIFIDGRFLDATKNVRIEVCRPIKTNEKCLTGSLGGYSSIIKPDENYRWYSALTKDGINWRRVGGSVKPESDDILGAVFTGATVFADPKAPPEERYKLFDGMKNSLRASSDGIHWKKHGENIFPAKACYPRGMDSHNVCFYDTRINKYVAYVRINKVFECPPERIPYYGKLGKQRYGGENKYSRRTIGRAVSDDPTKFPMPEVVLEPDDQDPNFGGVKVMDFYCPQVVQYPNAQDAYFLFNCRYRSYEDWYLPIDMSPFQRGAKTGTYNCGVEDIELDASRDGIKWNRYDRKPWIPQGKPGSFDALTMYMSRGMHIVGDEIWMYYIGIDDPHTGEKEAMKKATLSRVVLRKDGFTCVEADYAGGEFTTPPLKFDGKTLQLNIETSAIGLARVEIQDASGNPLPGFALEDCDRIHTANSTSQTIAWNENSDVSSLAGQPVRLRFELQYGTKLYAFRFANSESQPQK</sequence>
<dbReference type="SUPFAM" id="SSF75005">
    <property type="entry name" value="Arabinanase/levansucrase/invertase"/>
    <property type="match status" value="1"/>
</dbReference>
<protein>
    <submittedName>
        <fullName evidence="2">Uncharacterized protein</fullName>
    </submittedName>
</protein>
<proteinExistence type="predicted"/>
<evidence type="ECO:0000313" key="2">
    <source>
        <dbReference type="EMBL" id="QDS98184.1"/>
    </source>
</evidence>
<keyword evidence="1" id="KW-0732">Signal</keyword>
<evidence type="ECO:0000256" key="1">
    <source>
        <dbReference type="SAM" id="SignalP"/>
    </source>
</evidence>
<dbReference type="AlphaFoldDB" id="A0A517MTI5"/>
<keyword evidence="3" id="KW-1185">Reference proteome</keyword>
<feature type="signal peptide" evidence="1">
    <location>
        <begin position="1"/>
        <end position="27"/>
    </location>
</feature>
<dbReference type="Proteomes" id="UP000319852">
    <property type="component" value="Chromosome"/>
</dbReference>
<accession>A0A517MTI5</accession>
<dbReference type="Gene3D" id="2.115.10.20">
    <property type="entry name" value="Glycosyl hydrolase domain, family 43"/>
    <property type="match status" value="1"/>
</dbReference>
<dbReference type="KEGG" id="amob:HG15A2_14570"/>
<organism evidence="2 3">
    <name type="scientific">Adhaeretor mobilis</name>
    <dbReference type="NCBI Taxonomy" id="1930276"/>
    <lineage>
        <taxon>Bacteria</taxon>
        <taxon>Pseudomonadati</taxon>
        <taxon>Planctomycetota</taxon>
        <taxon>Planctomycetia</taxon>
        <taxon>Pirellulales</taxon>
        <taxon>Lacipirellulaceae</taxon>
        <taxon>Adhaeretor</taxon>
    </lineage>
</organism>
<reference evidence="2 3" key="1">
    <citation type="submission" date="2019-02" db="EMBL/GenBank/DDBJ databases">
        <title>Deep-cultivation of Planctomycetes and their phenomic and genomic characterization uncovers novel biology.</title>
        <authorList>
            <person name="Wiegand S."/>
            <person name="Jogler M."/>
            <person name="Boedeker C."/>
            <person name="Pinto D."/>
            <person name="Vollmers J."/>
            <person name="Rivas-Marin E."/>
            <person name="Kohn T."/>
            <person name="Peeters S.H."/>
            <person name="Heuer A."/>
            <person name="Rast P."/>
            <person name="Oberbeckmann S."/>
            <person name="Bunk B."/>
            <person name="Jeske O."/>
            <person name="Meyerdierks A."/>
            <person name="Storesund J.E."/>
            <person name="Kallscheuer N."/>
            <person name="Luecker S."/>
            <person name="Lage O.M."/>
            <person name="Pohl T."/>
            <person name="Merkel B.J."/>
            <person name="Hornburger P."/>
            <person name="Mueller R.-W."/>
            <person name="Bruemmer F."/>
            <person name="Labrenz M."/>
            <person name="Spormann A.M."/>
            <person name="Op den Camp H."/>
            <person name="Overmann J."/>
            <person name="Amann R."/>
            <person name="Jetten M.S.M."/>
            <person name="Mascher T."/>
            <person name="Medema M.H."/>
            <person name="Devos D.P."/>
            <person name="Kaster A.-K."/>
            <person name="Ovreas L."/>
            <person name="Rohde M."/>
            <person name="Galperin M.Y."/>
            <person name="Jogler C."/>
        </authorList>
    </citation>
    <scope>NUCLEOTIDE SEQUENCE [LARGE SCALE GENOMIC DNA]</scope>
    <source>
        <strain evidence="2 3">HG15A2</strain>
    </source>
</reference>
<dbReference type="EMBL" id="CP036263">
    <property type="protein sequence ID" value="QDS98184.1"/>
    <property type="molecule type" value="Genomic_DNA"/>
</dbReference>
<dbReference type="InterPro" id="IPR023296">
    <property type="entry name" value="Glyco_hydro_beta-prop_sf"/>
</dbReference>
<evidence type="ECO:0000313" key="3">
    <source>
        <dbReference type="Proteomes" id="UP000319852"/>
    </source>
</evidence>
<feature type="chain" id="PRO_5021996081" evidence="1">
    <location>
        <begin position="28"/>
        <end position="505"/>
    </location>
</feature>
<name>A0A517MTI5_9BACT</name>
<gene>
    <name evidence="2" type="ORF">HG15A2_14570</name>
</gene>